<keyword evidence="4" id="KW-0813">Transport</keyword>
<evidence type="ECO:0000256" key="9">
    <source>
        <dbReference type="SAM" id="MobiDB-lite"/>
    </source>
</evidence>
<evidence type="ECO:0000256" key="5">
    <source>
        <dbReference type="ARBA" id="ARBA00022525"/>
    </source>
</evidence>
<keyword evidence="10" id="KW-1133">Transmembrane helix</keyword>
<keyword evidence="5" id="KW-0964">Secreted</keyword>
<protein>
    <recommendedName>
        <fullName evidence="3">Neuroendocrine protein 7B2</fullName>
    </recommendedName>
</protein>
<dbReference type="WBParaSite" id="Gr19_v10_g17137.t1">
    <property type="protein sequence ID" value="Gr19_v10_g17137.t1"/>
    <property type="gene ID" value="Gr19_v10_g17137"/>
</dbReference>
<keyword evidence="11" id="KW-1185">Reference proteome</keyword>
<keyword evidence="7" id="KW-1015">Disulfide bond</keyword>
<dbReference type="PANTHER" id="PTHR12738:SF0">
    <property type="entry name" value="NEUROENDOCRINE PROTEIN 7B2"/>
    <property type="match status" value="1"/>
</dbReference>
<dbReference type="GO" id="GO:0030141">
    <property type="term" value="C:secretory granule"/>
    <property type="evidence" value="ECO:0007669"/>
    <property type="project" value="InterPro"/>
</dbReference>
<dbReference type="InterPro" id="IPR007945">
    <property type="entry name" value="Secretogranin_V"/>
</dbReference>
<evidence type="ECO:0000256" key="7">
    <source>
        <dbReference type="ARBA" id="ARBA00023157"/>
    </source>
</evidence>
<dbReference type="GO" id="GO:0046883">
    <property type="term" value="P:regulation of hormone secretion"/>
    <property type="evidence" value="ECO:0007669"/>
    <property type="project" value="TreeGrafter"/>
</dbReference>
<dbReference type="Pfam" id="PF05281">
    <property type="entry name" value="Secretogranin_V"/>
    <property type="match status" value="1"/>
</dbReference>
<comment type="similarity">
    <text evidence="2">Belongs to the 7B2 family.</text>
</comment>
<accession>A0A914HI48</accession>
<feature type="transmembrane region" description="Helical" evidence="10">
    <location>
        <begin position="87"/>
        <end position="108"/>
    </location>
</feature>
<feature type="region of interest" description="Disordered" evidence="9">
    <location>
        <begin position="284"/>
        <end position="355"/>
    </location>
</feature>
<proteinExistence type="inferred from homology"/>
<evidence type="ECO:0000256" key="6">
    <source>
        <dbReference type="ARBA" id="ARBA00022729"/>
    </source>
</evidence>
<evidence type="ECO:0000256" key="8">
    <source>
        <dbReference type="ARBA" id="ARBA00023186"/>
    </source>
</evidence>
<dbReference type="Proteomes" id="UP000887572">
    <property type="component" value="Unplaced"/>
</dbReference>
<organism evidence="11 12">
    <name type="scientific">Globodera rostochiensis</name>
    <name type="common">Golden nematode worm</name>
    <name type="synonym">Heterodera rostochiensis</name>
    <dbReference type="NCBI Taxonomy" id="31243"/>
    <lineage>
        <taxon>Eukaryota</taxon>
        <taxon>Metazoa</taxon>
        <taxon>Ecdysozoa</taxon>
        <taxon>Nematoda</taxon>
        <taxon>Chromadorea</taxon>
        <taxon>Rhabditida</taxon>
        <taxon>Tylenchina</taxon>
        <taxon>Tylenchomorpha</taxon>
        <taxon>Tylenchoidea</taxon>
        <taxon>Heteroderidae</taxon>
        <taxon>Heteroderinae</taxon>
        <taxon>Globodera</taxon>
    </lineage>
</organism>
<sequence>MESAENAPGVELWPPVLRNAAVRCVCAFCVPPFSPLHGATSLGVLPLYALGQRSRNATGNKILAAYERAKAVLTIQRERRSFSKRKFVFGYKMILWATILLMALDIAFGGTNQMEFDQSAPMFPDSQFIDLISRDIESFSGPLGVGHKFMSDFLFNSIDPKVNGNNIFIILGGAGEGVQQLGPEGPFEQRQQVKSDNVLPAYCEPPNPCPIGYDEKDGCTEQFENTAEFSRSYQGQQQCLCDQEHMFNCPSKNNREEYEQDLEQLLANNGLHKSMIAKKFHLTRAEEPRRRKRSVAGFGQPQAHLSHSRYNPYLEGAPLKETPGSRGRKLPRAMSPTRKFTSRRAPFPDRFSSFI</sequence>
<evidence type="ECO:0000313" key="11">
    <source>
        <dbReference type="Proteomes" id="UP000887572"/>
    </source>
</evidence>
<evidence type="ECO:0000256" key="3">
    <source>
        <dbReference type="ARBA" id="ARBA00019589"/>
    </source>
</evidence>
<dbReference type="GO" id="GO:0007218">
    <property type="term" value="P:neuropeptide signaling pathway"/>
    <property type="evidence" value="ECO:0007669"/>
    <property type="project" value="InterPro"/>
</dbReference>
<evidence type="ECO:0000256" key="1">
    <source>
        <dbReference type="ARBA" id="ARBA00004613"/>
    </source>
</evidence>
<keyword evidence="8" id="KW-0143">Chaperone</keyword>
<dbReference type="GO" id="GO:0005576">
    <property type="term" value="C:extracellular region"/>
    <property type="evidence" value="ECO:0007669"/>
    <property type="project" value="UniProtKB-SubCell"/>
</dbReference>
<evidence type="ECO:0000256" key="2">
    <source>
        <dbReference type="ARBA" id="ARBA00006348"/>
    </source>
</evidence>
<comment type="subcellular location">
    <subcellularLocation>
        <location evidence="1">Secreted</location>
    </subcellularLocation>
</comment>
<keyword evidence="10" id="KW-0472">Membrane</keyword>
<dbReference type="AlphaFoldDB" id="A0A914HI48"/>
<evidence type="ECO:0000313" key="12">
    <source>
        <dbReference type="WBParaSite" id="Gr19_v10_g17137.t1"/>
    </source>
</evidence>
<keyword evidence="6" id="KW-0732">Signal</keyword>
<dbReference type="GO" id="GO:0030234">
    <property type="term" value="F:enzyme regulator activity"/>
    <property type="evidence" value="ECO:0007669"/>
    <property type="project" value="TreeGrafter"/>
</dbReference>
<reference evidence="12" key="1">
    <citation type="submission" date="2022-11" db="UniProtKB">
        <authorList>
            <consortium name="WormBaseParasite"/>
        </authorList>
    </citation>
    <scope>IDENTIFICATION</scope>
</reference>
<dbReference type="PANTHER" id="PTHR12738">
    <property type="entry name" value="NEUROENDOCRINE PROTEIN 7B2"/>
    <property type="match status" value="1"/>
</dbReference>
<evidence type="ECO:0000256" key="4">
    <source>
        <dbReference type="ARBA" id="ARBA00022448"/>
    </source>
</evidence>
<name>A0A914HI48_GLORO</name>
<evidence type="ECO:0000256" key="10">
    <source>
        <dbReference type="SAM" id="Phobius"/>
    </source>
</evidence>
<keyword evidence="10" id="KW-0812">Transmembrane</keyword>